<protein>
    <submittedName>
        <fullName evidence="2">Uncharacterized protein</fullName>
    </submittedName>
</protein>
<feature type="transmembrane region" description="Helical" evidence="1">
    <location>
        <begin position="7"/>
        <end position="26"/>
    </location>
</feature>
<proteinExistence type="predicted"/>
<dbReference type="RefSeq" id="WP_133474365.1">
    <property type="nucleotide sequence ID" value="NZ_SNWP01000011.1"/>
</dbReference>
<keyword evidence="1" id="KW-0812">Transmembrane</keyword>
<evidence type="ECO:0000313" key="2">
    <source>
        <dbReference type="EMBL" id="TDO26520.1"/>
    </source>
</evidence>
<name>A0A4R6IV67_9BACT</name>
<accession>A0A4R6IV67</accession>
<reference evidence="2 3" key="1">
    <citation type="submission" date="2019-03" db="EMBL/GenBank/DDBJ databases">
        <title>Genomic Encyclopedia of Archaeal and Bacterial Type Strains, Phase II (KMG-II): from individual species to whole genera.</title>
        <authorList>
            <person name="Goeker M."/>
        </authorList>
    </citation>
    <scope>NUCLEOTIDE SEQUENCE [LARGE SCALE GENOMIC DNA]</scope>
    <source>
        <strain evidence="2 3">DSM 28323</strain>
    </source>
</reference>
<dbReference type="EMBL" id="SNWP01000011">
    <property type="protein sequence ID" value="TDO26520.1"/>
    <property type="molecule type" value="Genomic_DNA"/>
</dbReference>
<evidence type="ECO:0000256" key="1">
    <source>
        <dbReference type="SAM" id="Phobius"/>
    </source>
</evidence>
<keyword evidence="3" id="KW-1185">Reference proteome</keyword>
<dbReference type="Proteomes" id="UP000295741">
    <property type="component" value="Unassembled WGS sequence"/>
</dbReference>
<gene>
    <name evidence="2" type="ORF">BC659_1826</name>
</gene>
<feature type="transmembrane region" description="Helical" evidence="1">
    <location>
        <begin position="59"/>
        <end position="76"/>
    </location>
</feature>
<organism evidence="2 3">
    <name type="scientific">Sediminibacterium goheungense</name>
    <dbReference type="NCBI Taxonomy" id="1086393"/>
    <lineage>
        <taxon>Bacteria</taxon>
        <taxon>Pseudomonadati</taxon>
        <taxon>Bacteroidota</taxon>
        <taxon>Chitinophagia</taxon>
        <taxon>Chitinophagales</taxon>
        <taxon>Chitinophagaceae</taxon>
        <taxon>Sediminibacterium</taxon>
    </lineage>
</organism>
<dbReference type="AlphaFoldDB" id="A0A4R6IV67"/>
<keyword evidence="1" id="KW-0472">Membrane</keyword>
<evidence type="ECO:0000313" key="3">
    <source>
        <dbReference type="Proteomes" id="UP000295741"/>
    </source>
</evidence>
<feature type="transmembrane region" description="Helical" evidence="1">
    <location>
        <begin position="88"/>
        <end position="107"/>
    </location>
</feature>
<keyword evidence="1" id="KW-1133">Transmembrane helix</keyword>
<comment type="caution">
    <text evidence="2">The sequence shown here is derived from an EMBL/GenBank/DDBJ whole genome shotgun (WGS) entry which is preliminary data.</text>
</comment>
<sequence>MLKTRYHFIQFCIVLAGIGIAIYYLLEHTIKLPMSLRKRFLTADEQRSYFIEYTGLSGLLMWLGLEMILLCLFLKISEHIRKKEYKIIPLFIFIAILLVLFAVFAITPGQK</sequence>